<evidence type="ECO:0000256" key="1">
    <source>
        <dbReference type="ARBA" id="ARBA00022723"/>
    </source>
</evidence>
<dbReference type="PANTHER" id="PTHR45969:SF69">
    <property type="entry name" value="FINGER DOMAIN PROTEIN, PUTATIVE (AFU_ORTHOLOGUE AFUA_3G12190)-RELATED"/>
    <property type="match status" value="1"/>
</dbReference>
<keyword evidence="2 4" id="KW-0863">Zinc-finger</keyword>
<dbReference type="AlphaFoldDB" id="A0A6A6IFJ6"/>
<proteinExistence type="predicted"/>
<evidence type="ECO:0000256" key="3">
    <source>
        <dbReference type="ARBA" id="ARBA00022833"/>
    </source>
</evidence>
<reference evidence="6" key="1">
    <citation type="journal article" date="2020" name="Stud. Mycol.">
        <title>101 Dothideomycetes genomes: a test case for predicting lifestyles and emergence of pathogens.</title>
        <authorList>
            <person name="Haridas S."/>
            <person name="Albert R."/>
            <person name="Binder M."/>
            <person name="Bloem J."/>
            <person name="Labutti K."/>
            <person name="Salamov A."/>
            <person name="Andreopoulos B."/>
            <person name="Baker S."/>
            <person name="Barry K."/>
            <person name="Bills G."/>
            <person name="Bluhm B."/>
            <person name="Cannon C."/>
            <person name="Castanera R."/>
            <person name="Culley D."/>
            <person name="Daum C."/>
            <person name="Ezra D."/>
            <person name="Gonzalez J."/>
            <person name="Henrissat B."/>
            <person name="Kuo A."/>
            <person name="Liang C."/>
            <person name="Lipzen A."/>
            <person name="Lutzoni F."/>
            <person name="Magnuson J."/>
            <person name="Mondo S."/>
            <person name="Nolan M."/>
            <person name="Ohm R."/>
            <person name="Pangilinan J."/>
            <person name="Park H.-J."/>
            <person name="Ramirez L."/>
            <person name="Alfaro M."/>
            <person name="Sun H."/>
            <person name="Tritt A."/>
            <person name="Yoshinaga Y."/>
            <person name="Zwiers L.-H."/>
            <person name="Turgeon B."/>
            <person name="Goodwin S."/>
            <person name="Spatafora J."/>
            <person name="Crous P."/>
            <person name="Grigoriev I."/>
        </authorList>
    </citation>
    <scope>NUCLEOTIDE SEQUENCE</scope>
    <source>
        <strain evidence="6">CBS 122368</strain>
    </source>
</reference>
<dbReference type="GO" id="GO:0008270">
    <property type="term" value="F:zinc ion binding"/>
    <property type="evidence" value="ECO:0007669"/>
    <property type="project" value="UniProtKB-KW"/>
</dbReference>
<dbReference type="EMBL" id="ML987196">
    <property type="protein sequence ID" value="KAF2248293.1"/>
    <property type="molecule type" value="Genomic_DNA"/>
</dbReference>
<dbReference type="PROSITE" id="PS50089">
    <property type="entry name" value="ZF_RING_2"/>
    <property type="match status" value="1"/>
</dbReference>
<evidence type="ECO:0000256" key="4">
    <source>
        <dbReference type="PROSITE-ProRule" id="PRU00175"/>
    </source>
</evidence>
<feature type="domain" description="RING-type" evidence="5">
    <location>
        <begin position="36"/>
        <end position="83"/>
    </location>
</feature>
<dbReference type="GeneID" id="54582531"/>
<sequence length="332" mass="37714">MDDPKVKHIFFFASFNREDYIAGKLTPSAPSAEHVCPICCDEWDPSNNAIVATHCKHIFHRECLLRWFSNDAVGNFNTCPGCRAKCWGTAEDFEECARRVAEEIHRNCEKCAHIWEPVMKPVYLRQVLGVDIEDASNPHRFEQALARILDIPEIRAISEDTDMWNGCLLKAYIVARFAQVYRPQMKPQEWTAILRERGRWFQLAEDDLLASDPSSIIFSGRYQRSLAYDVHLTTGLWREVCWKVWDREGKVLKQGSVTVKGRQNVTLMNESGIEVVLGAGSNSSDQLTVRECLPGRLAKFTVEEETFTVVVRATSGNMLIVAFSSCEYAAPS</sequence>
<evidence type="ECO:0000313" key="7">
    <source>
        <dbReference type="Proteomes" id="UP000800094"/>
    </source>
</evidence>
<keyword evidence="7" id="KW-1185">Reference proteome</keyword>
<dbReference type="GO" id="GO:0061630">
    <property type="term" value="F:ubiquitin protein ligase activity"/>
    <property type="evidence" value="ECO:0007669"/>
    <property type="project" value="TreeGrafter"/>
</dbReference>
<accession>A0A6A6IFJ6</accession>
<dbReference type="OrthoDB" id="3946702at2759"/>
<dbReference type="RefSeq" id="XP_033683297.1">
    <property type="nucleotide sequence ID" value="XM_033829201.1"/>
</dbReference>
<dbReference type="GO" id="GO:0016567">
    <property type="term" value="P:protein ubiquitination"/>
    <property type="evidence" value="ECO:0007669"/>
    <property type="project" value="TreeGrafter"/>
</dbReference>
<evidence type="ECO:0000256" key="2">
    <source>
        <dbReference type="ARBA" id="ARBA00022771"/>
    </source>
</evidence>
<keyword evidence="3" id="KW-0862">Zinc</keyword>
<dbReference type="SUPFAM" id="SSF57850">
    <property type="entry name" value="RING/U-box"/>
    <property type="match status" value="1"/>
</dbReference>
<dbReference type="PANTHER" id="PTHR45969">
    <property type="entry name" value="RING ZINC FINGER PROTEIN-RELATED"/>
    <property type="match status" value="1"/>
</dbReference>
<name>A0A6A6IFJ6_9PLEO</name>
<organism evidence="6 7">
    <name type="scientific">Trematosphaeria pertusa</name>
    <dbReference type="NCBI Taxonomy" id="390896"/>
    <lineage>
        <taxon>Eukaryota</taxon>
        <taxon>Fungi</taxon>
        <taxon>Dikarya</taxon>
        <taxon>Ascomycota</taxon>
        <taxon>Pezizomycotina</taxon>
        <taxon>Dothideomycetes</taxon>
        <taxon>Pleosporomycetidae</taxon>
        <taxon>Pleosporales</taxon>
        <taxon>Massarineae</taxon>
        <taxon>Trematosphaeriaceae</taxon>
        <taxon>Trematosphaeria</taxon>
    </lineage>
</organism>
<protein>
    <recommendedName>
        <fullName evidence="5">RING-type domain-containing protein</fullName>
    </recommendedName>
</protein>
<evidence type="ECO:0000313" key="6">
    <source>
        <dbReference type="EMBL" id="KAF2248293.1"/>
    </source>
</evidence>
<dbReference type="Proteomes" id="UP000800094">
    <property type="component" value="Unassembled WGS sequence"/>
</dbReference>
<dbReference type="Gene3D" id="3.30.40.10">
    <property type="entry name" value="Zinc/RING finger domain, C3HC4 (zinc finger)"/>
    <property type="match status" value="1"/>
</dbReference>
<dbReference type="SMART" id="SM00184">
    <property type="entry name" value="RING"/>
    <property type="match status" value="1"/>
</dbReference>
<keyword evidence="1" id="KW-0479">Metal-binding</keyword>
<evidence type="ECO:0000259" key="5">
    <source>
        <dbReference type="PROSITE" id="PS50089"/>
    </source>
</evidence>
<dbReference type="Pfam" id="PF13639">
    <property type="entry name" value="zf-RING_2"/>
    <property type="match status" value="1"/>
</dbReference>
<dbReference type="CDD" id="cd16448">
    <property type="entry name" value="RING-H2"/>
    <property type="match status" value="1"/>
</dbReference>
<gene>
    <name evidence="6" type="ORF">BU26DRAFT_520008</name>
</gene>
<dbReference type="InterPro" id="IPR013083">
    <property type="entry name" value="Znf_RING/FYVE/PHD"/>
</dbReference>
<dbReference type="InterPro" id="IPR001841">
    <property type="entry name" value="Znf_RING"/>
</dbReference>